<evidence type="ECO:0000256" key="6">
    <source>
        <dbReference type="ARBA" id="ARBA00023136"/>
    </source>
</evidence>
<gene>
    <name evidence="9" type="ORF">ESCO_000512</name>
</gene>
<reference evidence="9 10" key="1">
    <citation type="submission" date="2015-07" db="EMBL/GenBank/DDBJ databases">
        <title>The genome of the fungus Escovopsis weberi, a specialized disease agent of ant agriculture.</title>
        <authorList>
            <person name="de Man T.J."/>
            <person name="Stajich J.E."/>
            <person name="Kubicek C.P."/>
            <person name="Chenthamara K."/>
            <person name="Atanasova L."/>
            <person name="Druzhinina I.S."/>
            <person name="Birnbaum S."/>
            <person name="Barribeau S.M."/>
            <person name="Teiling C."/>
            <person name="Suen G."/>
            <person name="Currie C."/>
            <person name="Gerardo N.M."/>
        </authorList>
    </citation>
    <scope>NUCLEOTIDE SEQUENCE [LARGE SCALE GENOMIC DNA]</scope>
</reference>
<keyword evidence="2" id="KW-0813">Transport</keyword>
<dbReference type="GO" id="GO:0015031">
    <property type="term" value="P:protein transport"/>
    <property type="evidence" value="ECO:0007669"/>
    <property type="project" value="UniProtKB-KW"/>
</dbReference>
<keyword evidence="5" id="KW-0496">Mitochondrion</keyword>
<feature type="domain" description="Mitochondrial outer membrane transport complex Sam37/metaxin N-terminal" evidence="8">
    <location>
        <begin position="20"/>
        <end position="143"/>
    </location>
</feature>
<sequence>MLLLHVWGPAFGLPSIDPECLAAITHLHNARPSSPWRLIPSNDPSVSPSNFLPALNHNGTWTAGYAAIVKYLVANGLCDDIDRRLTRAQSADALSYAAFLGAHAAALVDVSLYVSATNWAAATRTAYAALLPFPLTWTVPALIRADAVKRAEHLGLAELDADFDPNGGLHLSAGRDALPESFRRHLPARTRRTVQEEMTPEQAAAIRLFALAEDCLTVLDQLLSSSPAHDDDDVKIEAEETNDSEGRPDDRKENGAQKGESRLRSFPGTPISSLDCLLFAHLALMTQPAVPRSFLRECLDLKTPRLRAFVDDMLHTHIVRPGPLPWADPEPVPLARFGGRVLDSLVRHVPGLGDHYAAEVRARAEQGRSGLDRDVAVLVLGTLAAGVAAGYGVLRYRALQPFGEPAQTWRTSRGARLGEFGELGSMLSSALGPLPTGGAAYERGTGGLAAGGRLVDIDSDVD</sequence>
<protein>
    <submittedName>
        <fullName evidence="9">Metaxin-like protein</fullName>
    </submittedName>
</protein>
<dbReference type="GO" id="GO:0007005">
    <property type="term" value="P:mitochondrion organization"/>
    <property type="evidence" value="ECO:0007669"/>
    <property type="project" value="TreeGrafter"/>
</dbReference>
<proteinExistence type="predicted"/>
<dbReference type="GO" id="GO:0001401">
    <property type="term" value="C:SAM complex"/>
    <property type="evidence" value="ECO:0007669"/>
    <property type="project" value="InterPro"/>
</dbReference>
<accession>A0A0M8MTX4</accession>
<dbReference type="STRING" id="150374.A0A0M8MTX4"/>
<evidence type="ECO:0000256" key="5">
    <source>
        <dbReference type="ARBA" id="ARBA00023128"/>
    </source>
</evidence>
<evidence type="ECO:0000256" key="4">
    <source>
        <dbReference type="ARBA" id="ARBA00022927"/>
    </source>
</evidence>
<dbReference type="EMBL" id="LGSR01000020">
    <property type="protein sequence ID" value="KOS18398.1"/>
    <property type="molecule type" value="Genomic_DNA"/>
</dbReference>
<dbReference type="InterPro" id="IPR019564">
    <property type="entry name" value="Sam37/metaxin_N"/>
</dbReference>
<evidence type="ECO:0000256" key="3">
    <source>
        <dbReference type="ARBA" id="ARBA00022787"/>
    </source>
</evidence>
<dbReference type="AlphaFoldDB" id="A0A0M8MTX4"/>
<evidence type="ECO:0000313" key="10">
    <source>
        <dbReference type="Proteomes" id="UP000053831"/>
    </source>
</evidence>
<keyword evidence="10" id="KW-1185">Reference proteome</keyword>
<dbReference type="Pfam" id="PF10568">
    <property type="entry name" value="Tom37"/>
    <property type="match status" value="1"/>
</dbReference>
<evidence type="ECO:0000259" key="8">
    <source>
        <dbReference type="Pfam" id="PF10568"/>
    </source>
</evidence>
<dbReference type="PANTHER" id="PTHR12289">
    <property type="entry name" value="METAXIN RELATED"/>
    <property type="match status" value="1"/>
</dbReference>
<keyword evidence="4" id="KW-0653">Protein transport</keyword>
<comment type="subcellular location">
    <subcellularLocation>
        <location evidence="1">Mitochondrion outer membrane</location>
    </subcellularLocation>
</comment>
<keyword evidence="3" id="KW-1000">Mitochondrion outer membrane</keyword>
<evidence type="ECO:0000256" key="2">
    <source>
        <dbReference type="ARBA" id="ARBA00022448"/>
    </source>
</evidence>
<dbReference type="Proteomes" id="UP000053831">
    <property type="component" value="Unassembled WGS sequence"/>
</dbReference>
<dbReference type="PANTHER" id="PTHR12289:SF41">
    <property type="entry name" value="FAILED AXON CONNECTIONS-RELATED"/>
    <property type="match status" value="1"/>
</dbReference>
<keyword evidence="6" id="KW-0472">Membrane</keyword>
<dbReference type="InterPro" id="IPR050931">
    <property type="entry name" value="Mito_Protein_Transport_Metaxin"/>
</dbReference>
<feature type="compositionally biased region" description="Basic and acidic residues" evidence="7">
    <location>
        <begin position="244"/>
        <end position="263"/>
    </location>
</feature>
<evidence type="ECO:0000256" key="1">
    <source>
        <dbReference type="ARBA" id="ARBA00004294"/>
    </source>
</evidence>
<dbReference type="OrthoDB" id="5835136at2759"/>
<name>A0A0M8MTX4_ESCWE</name>
<feature type="compositionally biased region" description="Acidic residues" evidence="7">
    <location>
        <begin position="230"/>
        <end position="243"/>
    </location>
</feature>
<evidence type="ECO:0000256" key="7">
    <source>
        <dbReference type="SAM" id="MobiDB-lite"/>
    </source>
</evidence>
<organism evidence="9 10">
    <name type="scientific">Escovopsis weberi</name>
    <dbReference type="NCBI Taxonomy" id="150374"/>
    <lineage>
        <taxon>Eukaryota</taxon>
        <taxon>Fungi</taxon>
        <taxon>Dikarya</taxon>
        <taxon>Ascomycota</taxon>
        <taxon>Pezizomycotina</taxon>
        <taxon>Sordariomycetes</taxon>
        <taxon>Hypocreomycetidae</taxon>
        <taxon>Hypocreales</taxon>
        <taxon>Hypocreaceae</taxon>
        <taxon>Escovopsis</taxon>
    </lineage>
</organism>
<comment type="caution">
    <text evidence="9">The sequence shown here is derived from an EMBL/GenBank/DDBJ whole genome shotgun (WGS) entry which is preliminary data.</text>
</comment>
<evidence type="ECO:0000313" key="9">
    <source>
        <dbReference type="EMBL" id="KOS18398.1"/>
    </source>
</evidence>
<feature type="region of interest" description="Disordered" evidence="7">
    <location>
        <begin position="226"/>
        <end position="266"/>
    </location>
</feature>
<dbReference type="CDD" id="cd03078">
    <property type="entry name" value="GST_N_Metaxin1_like"/>
    <property type="match status" value="1"/>
</dbReference>